<evidence type="ECO:0000313" key="3">
    <source>
        <dbReference type="Proteomes" id="UP000256645"/>
    </source>
</evidence>
<gene>
    <name evidence="2" type="ORF">BP6252_10014</name>
</gene>
<organism evidence="2 3">
    <name type="scientific">Coleophoma cylindrospora</name>
    <dbReference type="NCBI Taxonomy" id="1849047"/>
    <lineage>
        <taxon>Eukaryota</taxon>
        <taxon>Fungi</taxon>
        <taxon>Dikarya</taxon>
        <taxon>Ascomycota</taxon>
        <taxon>Pezizomycotina</taxon>
        <taxon>Leotiomycetes</taxon>
        <taxon>Helotiales</taxon>
        <taxon>Dermateaceae</taxon>
        <taxon>Coleophoma</taxon>
    </lineage>
</organism>
<dbReference type="PANTHER" id="PTHR33112">
    <property type="entry name" value="DOMAIN PROTEIN, PUTATIVE-RELATED"/>
    <property type="match status" value="1"/>
</dbReference>
<protein>
    <recommendedName>
        <fullName evidence="1">Heterokaryon incompatibility domain-containing protein</fullName>
    </recommendedName>
</protein>
<dbReference type="PANTHER" id="PTHR33112:SF9">
    <property type="entry name" value="HETEROKARYON INCOMPATIBILITY DOMAIN-CONTAINING PROTEIN"/>
    <property type="match status" value="1"/>
</dbReference>
<evidence type="ECO:0000313" key="2">
    <source>
        <dbReference type="EMBL" id="RDW66379.1"/>
    </source>
</evidence>
<dbReference type="InterPro" id="IPR010730">
    <property type="entry name" value="HET"/>
</dbReference>
<reference evidence="2 3" key="1">
    <citation type="journal article" date="2018" name="IMA Fungus">
        <title>IMA Genome-F 9: Draft genome sequence of Annulohypoxylon stygium, Aspergillus mulundensis, Berkeleyomyces basicola (syn. Thielaviopsis basicola), Ceratocystis smalleyi, two Cercospora beticola strains, Coleophoma cylindrospora, Fusarium fracticaudum, Phialophora cf. hyalina, and Morchella septimelata.</title>
        <authorList>
            <person name="Wingfield B.D."/>
            <person name="Bills G.F."/>
            <person name="Dong Y."/>
            <person name="Huang W."/>
            <person name="Nel W.J."/>
            <person name="Swalarsk-Parry B.S."/>
            <person name="Vaghefi N."/>
            <person name="Wilken P.M."/>
            <person name="An Z."/>
            <person name="de Beer Z.W."/>
            <person name="De Vos L."/>
            <person name="Chen L."/>
            <person name="Duong T.A."/>
            <person name="Gao Y."/>
            <person name="Hammerbacher A."/>
            <person name="Kikkert J.R."/>
            <person name="Li Y."/>
            <person name="Li H."/>
            <person name="Li K."/>
            <person name="Li Q."/>
            <person name="Liu X."/>
            <person name="Ma X."/>
            <person name="Naidoo K."/>
            <person name="Pethybridge S.J."/>
            <person name="Sun J."/>
            <person name="Steenkamp E.T."/>
            <person name="van der Nest M.A."/>
            <person name="van Wyk S."/>
            <person name="Wingfield M.J."/>
            <person name="Xiong C."/>
            <person name="Yue Q."/>
            <person name="Zhang X."/>
        </authorList>
    </citation>
    <scope>NUCLEOTIDE SEQUENCE [LARGE SCALE GENOMIC DNA]</scope>
    <source>
        <strain evidence="2 3">BP6252</strain>
    </source>
</reference>
<name>A0A3D8QX82_9HELO</name>
<feature type="domain" description="Heterokaryon incompatibility" evidence="1">
    <location>
        <begin position="252"/>
        <end position="419"/>
    </location>
</feature>
<dbReference type="STRING" id="1849047.A0A3D8QX82"/>
<comment type="caution">
    <text evidence="2">The sequence shown here is derived from an EMBL/GenBank/DDBJ whole genome shotgun (WGS) entry which is preliminary data.</text>
</comment>
<dbReference type="Pfam" id="PF06985">
    <property type="entry name" value="HET"/>
    <property type="match status" value="1"/>
</dbReference>
<dbReference type="EMBL" id="PDLM01000011">
    <property type="protein sequence ID" value="RDW66379.1"/>
    <property type="molecule type" value="Genomic_DNA"/>
</dbReference>
<dbReference type="Proteomes" id="UP000256645">
    <property type="component" value="Unassembled WGS sequence"/>
</dbReference>
<dbReference type="OrthoDB" id="5347061at2759"/>
<sequence length="756" mass="85204">MGNVAMRMALGDALEYYWPPNHATKKHHWCVDSSRKGGMHYCDDPSVGHPQYDPSFDYSVFGCRGAKCQTCLDMNPEFYPPRELWLGLNPYKDPKSWAIHCTWGALRSSQDSGCETCGILVEGIESVGSGTTEFDTGSVFCVEILEGFTVKVTCERVPKGEHVIELDKFAVEFHGCADQTIPWKAFGTAAILTRDIGIADCVAFVQKRMKKCLQHSKCLSQERSTAPKRLIDVGTGNDDVRLEASPKVGKAYTTLSYAWGDMYLPITTTANFHQRCKNVPWSTLPKTFQDAISITRGLGIQYLWIDSICIIQDSKSDWEFEGVNMANIYTGSYLTLAATSASDSSEGLLRPRCNLNEKSDLEDTQEHEIERRSGDGASNYSIFARRPVKYSHAALLTLEYKVGHIKKSPLLCRAWVLQERLLSIRTIHFCFEEMLWECKTGIDCECGYGTSISGRAKSDSLLGRNVFKELFTNTPLSDVRTPDQISYTDQEEEFLLAWYRLIIYYTTLSITFPSDRLPALRGMTKYLEQKMGWTYLEGLWVHDFVRGALYHRAGTRICRRRDDAPTWSWASTELCDDWVPTDYFEFPMEKSKDSWKVDEGFQIVAHSARQGSTREDADPFEKLRLAREPFIAIEAAFVDATIICQVVRPPGPSDSEEDTAKSDISETTMCLSVKDNPNSIDVTWDIVDGNSYAEISEGDEVRAILLAHFVVNDVMSGHGLVLKRDDNGLHKRVGHFSAPDSQGHFREKVGTQMVLV</sequence>
<accession>A0A3D8QX82</accession>
<keyword evidence="3" id="KW-1185">Reference proteome</keyword>
<evidence type="ECO:0000259" key="1">
    <source>
        <dbReference type="Pfam" id="PF06985"/>
    </source>
</evidence>
<dbReference type="AlphaFoldDB" id="A0A3D8QX82"/>
<proteinExistence type="predicted"/>